<keyword evidence="2" id="KW-1185">Reference proteome</keyword>
<dbReference type="KEGG" id="dma:DMR_42930"/>
<protein>
    <recommendedName>
        <fullName evidence="3">Glycosyltransferase</fullName>
    </recommendedName>
</protein>
<name>C4XQQ0_SOLM1</name>
<dbReference type="CDD" id="cd10935">
    <property type="entry name" value="CE4_WalW"/>
    <property type="match status" value="1"/>
</dbReference>
<sequence length="351" mass="38159">MPGYRLAGAPRRDVVGKKPLAVVVSLDVEEEGLFSGSYPREGAGLSNIPELRRLEFLPAEFGLPLTLLCDYPVLRHGPSLEVLAGVLSRVGGELGAHLHPWNTPPFPDMPWPEPVSTSVMPVAVFRDKLQNLQAAVADFTGSPARSFRMGRWNLFRRAMAVLPEVGFTVDSSVAPLRHVPGGPDHFLAPADPYWLRLEGPDGSGAGRLLEAPTTQLPLVPGTPRLAKRLAEAFPSRHDAVLGGFMKTLTLGVNPVWMPEATMRLAALAHAWRGGRALTLFWHSSELLPGASPHFPDKAAVEAFIAKVRRFAGWLRRTFDVRGTTLEGLAGPEFSWPACSPASRPNSTADWR</sequence>
<gene>
    <name evidence="1" type="ordered locus">DMR_42930</name>
</gene>
<dbReference type="Gene3D" id="3.20.20.370">
    <property type="entry name" value="Glycoside hydrolase/deacetylase"/>
    <property type="match status" value="1"/>
</dbReference>
<dbReference type="SUPFAM" id="SSF88713">
    <property type="entry name" value="Glycoside hydrolase/deacetylase"/>
    <property type="match status" value="1"/>
</dbReference>
<dbReference type="STRING" id="573370.DMR_42930"/>
<dbReference type="AlphaFoldDB" id="C4XQQ0"/>
<evidence type="ECO:0000313" key="1">
    <source>
        <dbReference type="EMBL" id="BAH77784.1"/>
    </source>
</evidence>
<dbReference type="InterPro" id="IPR011330">
    <property type="entry name" value="Glyco_hydro/deAcase_b/a-brl"/>
</dbReference>
<dbReference type="eggNOG" id="COG0726">
    <property type="taxonomic scope" value="Bacteria"/>
</dbReference>
<reference evidence="1 2" key="1">
    <citation type="journal article" date="2009" name="Genome Res.">
        <title>Whole genome sequence of Desulfovibrio magneticus strain RS-1 revealed common gene clusters in magnetotactic bacteria.</title>
        <authorList>
            <person name="Nakazawa H."/>
            <person name="Arakaki A."/>
            <person name="Narita-Yamada S."/>
            <person name="Yashiro I."/>
            <person name="Jinno K."/>
            <person name="Aoki N."/>
            <person name="Tsuruyama A."/>
            <person name="Okamura Y."/>
            <person name="Tanikawa S."/>
            <person name="Fujita N."/>
            <person name="Takeyama H."/>
            <person name="Matsunaga T."/>
        </authorList>
    </citation>
    <scope>NUCLEOTIDE SEQUENCE [LARGE SCALE GENOMIC DNA]</scope>
    <source>
        <strain evidence="2">ATCC 700980 / DSM 13731 / RS-1</strain>
    </source>
</reference>
<dbReference type="Proteomes" id="UP000009071">
    <property type="component" value="Chromosome"/>
</dbReference>
<dbReference type="EMBL" id="AP010904">
    <property type="protein sequence ID" value="BAH77784.1"/>
    <property type="molecule type" value="Genomic_DNA"/>
</dbReference>
<organism evidence="1 2">
    <name type="scientific">Solidesulfovibrio magneticus (strain ATCC 700980 / DSM 13731 / RS-1)</name>
    <name type="common">Desulfovibrio magneticus</name>
    <dbReference type="NCBI Taxonomy" id="573370"/>
    <lineage>
        <taxon>Bacteria</taxon>
        <taxon>Pseudomonadati</taxon>
        <taxon>Thermodesulfobacteriota</taxon>
        <taxon>Desulfovibrionia</taxon>
        <taxon>Desulfovibrionales</taxon>
        <taxon>Desulfovibrionaceae</taxon>
        <taxon>Solidesulfovibrio</taxon>
    </lineage>
</organism>
<accession>C4XQQ0</accession>
<dbReference type="GO" id="GO:0005975">
    <property type="term" value="P:carbohydrate metabolic process"/>
    <property type="evidence" value="ECO:0007669"/>
    <property type="project" value="InterPro"/>
</dbReference>
<evidence type="ECO:0008006" key="3">
    <source>
        <dbReference type="Google" id="ProtNLM"/>
    </source>
</evidence>
<dbReference type="HOGENOM" id="CLU_067768_0_0_7"/>
<evidence type="ECO:0000313" key="2">
    <source>
        <dbReference type="Proteomes" id="UP000009071"/>
    </source>
</evidence>
<proteinExistence type="predicted"/>